<feature type="chain" id="PRO_5038626718" evidence="4">
    <location>
        <begin position="31"/>
        <end position="275"/>
    </location>
</feature>
<feature type="signal peptide" evidence="4">
    <location>
        <begin position="1"/>
        <end position="30"/>
    </location>
</feature>
<dbReference type="GO" id="GO:0005975">
    <property type="term" value="P:carbohydrate metabolic process"/>
    <property type="evidence" value="ECO:0007669"/>
    <property type="project" value="InterPro"/>
</dbReference>
<dbReference type="InterPro" id="IPR004302">
    <property type="entry name" value="Cellulose/chitin-bd_N"/>
</dbReference>
<dbReference type="InterPro" id="IPR051024">
    <property type="entry name" value="GlcNAc_Chitin_IntDeg"/>
</dbReference>
<evidence type="ECO:0000256" key="2">
    <source>
        <dbReference type="ARBA" id="ARBA00022801"/>
    </source>
</evidence>
<feature type="domain" description="Chitin-binding type-3" evidence="5">
    <location>
        <begin position="227"/>
        <end position="272"/>
    </location>
</feature>
<dbReference type="Pfam" id="PF02839">
    <property type="entry name" value="CBM_5_12"/>
    <property type="match status" value="1"/>
</dbReference>
<dbReference type="CDD" id="cd12215">
    <property type="entry name" value="ChiC_BD"/>
    <property type="match status" value="1"/>
</dbReference>
<dbReference type="GO" id="GO:0005576">
    <property type="term" value="C:extracellular region"/>
    <property type="evidence" value="ECO:0007669"/>
    <property type="project" value="InterPro"/>
</dbReference>
<keyword evidence="7" id="KW-1185">Reference proteome</keyword>
<dbReference type="Proteomes" id="UP000662939">
    <property type="component" value="Chromosome"/>
</dbReference>
<keyword evidence="6" id="KW-0560">Oxidoreductase</keyword>
<reference evidence="6" key="1">
    <citation type="submission" date="2021-02" db="EMBL/GenBank/DDBJ databases">
        <title>Natronoglycomyces albus gen. nov., sp. nov, a haloalkaliphilic actinobacterium from a soda solonchak soil.</title>
        <authorList>
            <person name="Sorokin D.Y."/>
            <person name="Khijniak T.V."/>
            <person name="Zakharycheva A.P."/>
            <person name="Boueva O.V."/>
            <person name="Ariskina E.V."/>
            <person name="Hahnke R.L."/>
            <person name="Bunk B."/>
            <person name="Sproer C."/>
            <person name="Schumann P."/>
            <person name="Evtushenko L.I."/>
            <person name="Kublanov I.V."/>
        </authorList>
    </citation>
    <scope>NUCLEOTIDE SEQUENCE</scope>
    <source>
        <strain evidence="6">DSM 106290</strain>
    </source>
</reference>
<evidence type="ECO:0000256" key="1">
    <source>
        <dbReference type="ARBA" id="ARBA00022729"/>
    </source>
</evidence>
<dbReference type="InterPro" id="IPR003610">
    <property type="entry name" value="CBM5/12"/>
</dbReference>
<evidence type="ECO:0000313" key="7">
    <source>
        <dbReference type="Proteomes" id="UP000662939"/>
    </source>
</evidence>
<evidence type="ECO:0000259" key="5">
    <source>
        <dbReference type="SMART" id="SM00495"/>
    </source>
</evidence>
<accession>A0A895XTC4</accession>
<keyword evidence="1 4" id="KW-0732">Signal</keyword>
<gene>
    <name evidence="6" type="ORF">JQS30_02310</name>
</gene>
<evidence type="ECO:0000256" key="3">
    <source>
        <dbReference type="SAM" id="MobiDB-lite"/>
    </source>
</evidence>
<proteinExistence type="predicted"/>
<dbReference type="RefSeq" id="WP_213171798.1">
    <property type="nucleotide sequence ID" value="NZ_CP070496.1"/>
</dbReference>
<dbReference type="AlphaFoldDB" id="A0A895XTC4"/>
<dbReference type="SUPFAM" id="SSF51055">
    <property type="entry name" value="Carbohydrate binding domain"/>
    <property type="match status" value="1"/>
</dbReference>
<dbReference type="Pfam" id="PF03067">
    <property type="entry name" value="LPMO_10"/>
    <property type="match status" value="1"/>
</dbReference>
<dbReference type="SMART" id="SM00495">
    <property type="entry name" value="ChtBD3"/>
    <property type="match status" value="1"/>
</dbReference>
<feature type="region of interest" description="Disordered" evidence="3">
    <location>
        <begin position="211"/>
        <end position="230"/>
    </location>
</feature>
<dbReference type="Gene3D" id="2.10.10.20">
    <property type="entry name" value="Carbohydrate-binding module superfamily 5/12"/>
    <property type="match status" value="1"/>
</dbReference>
<dbReference type="KEGG" id="nav:JQS30_02310"/>
<dbReference type="InterPro" id="IPR014756">
    <property type="entry name" value="Ig_E-set"/>
</dbReference>
<keyword evidence="6" id="KW-0503">Monooxygenase</keyword>
<protein>
    <submittedName>
        <fullName evidence="6">Lytic polysaccharide monooxygenase</fullName>
    </submittedName>
</protein>
<dbReference type="GO" id="GO:0004497">
    <property type="term" value="F:monooxygenase activity"/>
    <property type="evidence" value="ECO:0007669"/>
    <property type="project" value="UniProtKB-KW"/>
</dbReference>
<dbReference type="GO" id="GO:0004553">
    <property type="term" value="F:hydrolase activity, hydrolyzing O-glycosyl compounds"/>
    <property type="evidence" value="ECO:0007669"/>
    <property type="project" value="InterPro"/>
</dbReference>
<dbReference type="InterPro" id="IPR036573">
    <property type="entry name" value="CBM_sf_5/12"/>
</dbReference>
<evidence type="ECO:0000313" key="6">
    <source>
        <dbReference type="EMBL" id="QSB05786.1"/>
    </source>
</evidence>
<evidence type="ECO:0000256" key="4">
    <source>
        <dbReference type="SAM" id="SignalP"/>
    </source>
</evidence>
<keyword evidence="2" id="KW-0378">Hydrolase</keyword>
<name>A0A895XTC4_9ACTN</name>
<dbReference type="GO" id="GO:0030246">
    <property type="term" value="F:carbohydrate binding"/>
    <property type="evidence" value="ECO:0007669"/>
    <property type="project" value="InterPro"/>
</dbReference>
<dbReference type="PANTHER" id="PTHR34823:SF1">
    <property type="entry name" value="CHITIN-BINDING TYPE-4 DOMAIN-CONTAINING PROTEIN"/>
    <property type="match status" value="1"/>
</dbReference>
<dbReference type="PANTHER" id="PTHR34823">
    <property type="entry name" value="GLCNAC-BINDING PROTEIN A"/>
    <property type="match status" value="1"/>
</dbReference>
<sequence>MRIRKLAALISVGAAAAMGASLLAAAPAHSHGSMSDPVSRVYNCFLEGPERPQSQACIDLVQQNGTQPLYDWHEVNQANAAGNHQAIIPDGQLCSAGRSKYSALDNTGTHWVATQMTSGHHNFEYRAPAPHVGYFELFITKEGWNPNSPLNWNDLEKFGHISNPTLSGGSYWFDATIPARDGRHLIYSIWQRTDSPEAFYTCSDVVFGDHDDDDDDNGGTDPTDCEAPNWASSVTYTGGDVVTYNNSEWEAAYWTRGDQPGSGGEWGPWRHLRTC</sequence>
<dbReference type="Gene3D" id="2.70.50.50">
    <property type="entry name" value="chitin-binding protein cbp21"/>
    <property type="match status" value="1"/>
</dbReference>
<dbReference type="EMBL" id="CP070496">
    <property type="protein sequence ID" value="QSB05786.1"/>
    <property type="molecule type" value="Genomic_DNA"/>
</dbReference>
<dbReference type="SUPFAM" id="SSF81296">
    <property type="entry name" value="E set domains"/>
    <property type="match status" value="1"/>
</dbReference>
<organism evidence="6 7">
    <name type="scientific">Natronoglycomyces albus</name>
    <dbReference type="NCBI Taxonomy" id="2811108"/>
    <lineage>
        <taxon>Bacteria</taxon>
        <taxon>Bacillati</taxon>
        <taxon>Actinomycetota</taxon>
        <taxon>Actinomycetes</taxon>
        <taxon>Glycomycetales</taxon>
        <taxon>Glycomycetaceae</taxon>
        <taxon>Natronoglycomyces</taxon>
    </lineage>
</organism>
<dbReference type="CDD" id="cd21177">
    <property type="entry name" value="LPMO_AA10"/>
    <property type="match status" value="1"/>
</dbReference>